<dbReference type="AlphaFoldDB" id="A0A1L6MXN2"/>
<dbReference type="Gene3D" id="1.20.120.1200">
    <property type="entry name" value="NADH-ubiquinone/plastoquinone oxidoreductase chain 6, subunit NuoJ"/>
    <property type="match status" value="1"/>
</dbReference>
<accession>A0A1L6MXN2</accession>
<name>A0A1L6MXN2_9BACT</name>
<feature type="transmembrane region" description="Helical" evidence="2">
    <location>
        <begin position="33"/>
        <end position="52"/>
    </location>
</feature>
<evidence type="ECO:0000256" key="2">
    <source>
        <dbReference type="RuleBase" id="RU004429"/>
    </source>
</evidence>
<comment type="subcellular location">
    <subcellularLocation>
        <location evidence="2">Cell membrane</location>
        <topology evidence="2">Multi-pass membrane protein</topology>
    </subcellularLocation>
</comment>
<gene>
    <name evidence="3" type="ORF">BCY86_05550</name>
</gene>
<keyword evidence="2" id="KW-1003">Cell membrane</keyword>
<dbReference type="GO" id="GO:0008137">
    <property type="term" value="F:NADH dehydrogenase (ubiquinone) activity"/>
    <property type="evidence" value="ECO:0007669"/>
    <property type="project" value="UniProtKB-UniRule"/>
</dbReference>
<dbReference type="PANTHER" id="PTHR33269:SF17">
    <property type="entry name" value="NADH-UBIQUINONE OXIDOREDUCTASE CHAIN 6"/>
    <property type="match status" value="1"/>
</dbReference>
<dbReference type="EMBL" id="CP016908">
    <property type="protein sequence ID" value="APS00205.1"/>
    <property type="molecule type" value="Genomic_DNA"/>
</dbReference>
<dbReference type="InterPro" id="IPR042106">
    <property type="entry name" value="Nuo/plastoQ_OxRdtase_6_NuoJ"/>
</dbReference>
<comment type="catalytic activity">
    <reaction evidence="2">
        <text>a quinone + NADH + 5 H(+)(in) = a quinol + NAD(+) + 4 H(+)(out)</text>
        <dbReference type="Rhea" id="RHEA:57888"/>
        <dbReference type="ChEBI" id="CHEBI:15378"/>
        <dbReference type="ChEBI" id="CHEBI:24646"/>
        <dbReference type="ChEBI" id="CHEBI:57540"/>
        <dbReference type="ChEBI" id="CHEBI:57945"/>
        <dbReference type="ChEBI" id="CHEBI:132124"/>
    </reaction>
</comment>
<dbReference type="GO" id="GO:0048038">
    <property type="term" value="F:quinone binding"/>
    <property type="evidence" value="ECO:0007669"/>
    <property type="project" value="UniProtKB-UniRule"/>
</dbReference>
<evidence type="ECO:0000313" key="3">
    <source>
        <dbReference type="EMBL" id="APS00205.1"/>
    </source>
</evidence>
<proteinExistence type="inferred from homology"/>
<feature type="transmembrane region" description="Helical" evidence="2">
    <location>
        <begin position="6"/>
        <end position="26"/>
    </location>
</feature>
<keyword evidence="2" id="KW-0812">Transmembrane</keyword>
<feature type="transmembrane region" description="Helical" evidence="2">
    <location>
        <begin position="58"/>
        <end position="80"/>
    </location>
</feature>
<keyword evidence="2" id="KW-1133">Transmembrane helix</keyword>
<evidence type="ECO:0000313" key="4">
    <source>
        <dbReference type="Proteomes" id="UP000185544"/>
    </source>
</evidence>
<dbReference type="InterPro" id="IPR001457">
    <property type="entry name" value="NADH_UbQ/plastoQ_OxRdtase_su6"/>
</dbReference>
<keyword evidence="2" id="KW-0874">Quinone</keyword>
<sequence length="186" mass="20046">MSEATSIYFYGCSGIALAGALITSASSNPIRSAMGLMMVIVAIAALFLPLHAEFLAAIQLMVYAGAVVVLFLFIIMLLGEGAISEDKRNISWIRRLSPLVFLIPWIAAIGMFTKHPDVLPSFELLTDHFGTIEGISHTLFEQELIPFEYSSALLIVAALGAFTVARGKTILPLSQPSPSHYESQGS</sequence>
<dbReference type="PANTHER" id="PTHR33269">
    <property type="entry name" value="NADH-UBIQUINONE OXIDOREDUCTASE CHAIN 6"/>
    <property type="match status" value="1"/>
</dbReference>
<keyword evidence="2" id="KW-0472">Membrane</keyword>
<keyword evidence="2" id="KW-0520">NAD</keyword>
<reference evidence="3 4" key="1">
    <citation type="submission" date="2016-08" db="EMBL/GenBank/DDBJ databases">
        <title>Identification and validation of antigenic proteins from Pajaroellobacter abortibovis using de-novo genome sequence assembly and reverse vaccinology.</title>
        <authorList>
            <person name="Welly B.T."/>
            <person name="Miller M.R."/>
            <person name="Stott J.L."/>
            <person name="Blanchard M.T."/>
            <person name="Islas-Trejo A.D."/>
            <person name="O'Rourke S.M."/>
            <person name="Young A.E."/>
            <person name="Medrano J.F."/>
            <person name="Van Eenennaam A.L."/>
        </authorList>
    </citation>
    <scope>NUCLEOTIDE SEQUENCE [LARGE SCALE GENOMIC DNA]</scope>
    <source>
        <strain evidence="3 4">BTF92-0548A/99-0131</strain>
    </source>
</reference>
<dbReference type="STRING" id="1882918.BCY86_05550"/>
<dbReference type="GO" id="GO:0005886">
    <property type="term" value="C:plasma membrane"/>
    <property type="evidence" value="ECO:0007669"/>
    <property type="project" value="UniProtKB-SubCell"/>
</dbReference>
<dbReference type="Pfam" id="PF00499">
    <property type="entry name" value="Oxidored_q3"/>
    <property type="match status" value="1"/>
</dbReference>
<comment type="function">
    <text evidence="2">NDH-1 shuttles electrons from NADH, via FMN and iron-sulfur (Fe-S) centers, to quinones in the respiratory chain. Couples the redox reaction to proton translocation (for every two electrons transferred, four hydrogen ions are translocated across the cytoplasmic membrane), and thus conserves the redox energy in a proton gradient.</text>
</comment>
<dbReference type="KEGG" id="pabo:BCY86_05550"/>
<dbReference type="Proteomes" id="UP000185544">
    <property type="component" value="Chromosome"/>
</dbReference>
<dbReference type="RefSeq" id="WP_075276869.1">
    <property type="nucleotide sequence ID" value="NZ_CP016908.1"/>
</dbReference>
<dbReference type="EC" id="7.1.1.-" evidence="2"/>
<evidence type="ECO:0000256" key="1">
    <source>
        <dbReference type="ARBA" id="ARBA00005698"/>
    </source>
</evidence>
<protein>
    <recommendedName>
        <fullName evidence="2">NADH-quinone oxidoreductase subunit J</fullName>
        <ecNumber evidence="2">7.1.1.-</ecNumber>
    </recommendedName>
</protein>
<dbReference type="OrthoDB" id="9790848at2"/>
<feature type="transmembrane region" description="Helical" evidence="2">
    <location>
        <begin position="147"/>
        <end position="165"/>
    </location>
</feature>
<comment type="similarity">
    <text evidence="1 2">Belongs to the complex I subunit 6 family.</text>
</comment>
<feature type="transmembrane region" description="Helical" evidence="2">
    <location>
        <begin position="92"/>
        <end position="112"/>
    </location>
</feature>
<organism evidence="3 4">
    <name type="scientific">Pajaroellobacter abortibovis</name>
    <dbReference type="NCBI Taxonomy" id="1882918"/>
    <lineage>
        <taxon>Bacteria</taxon>
        <taxon>Pseudomonadati</taxon>
        <taxon>Myxococcota</taxon>
        <taxon>Polyangia</taxon>
        <taxon>Polyangiales</taxon>
        <taxon>Polyangiaceae</taxon>
    </lineage>
</organism>
<keyword evidence="4" id="KW-1185">Reference proteome</keyword>